<name>V5YV10_SERMA</name>
<dbReference type="AlphaFoldDB" id="V5YV10"/>
<protein>
    <submittedName>
        <fullName evidence="1">Uncharacterized protein</fullName>
    </submittedName>
</protein>
<dbReference type="EMBL" id="AB894481">
    <property type="protein sequence ID" value="BAO21163.1"/>
    <property type="molecule type" value="Genomic_DNA"/>
</dbReference>
<accession>V5YV10</accession>
<sequence>MVRIVVWQLAVIGQGLTCGRKAAHDGADWHRQHFRRFPVGQPFDIHQKQRVALGRRQPAYAPHHFIEPDWLFTVVRIAKLFRRHAALPLAKMLGANFIEPDGVQDGKQPAIQVRTGGELRGAFQRTHAGRLHQIVGDIPPVRKHQRIAPQAGEIVAEFIAYRIAADSHLRRRVGSRFRVAVDGCRQITVLLAPGAAQRLDHLQLLARQVGPPFQHIGFPQVLAHFGVFRIEGD</sequence>
<proteinExistence type="predicted"/>
<reference evidence="1" key="1">
    <citation type="submission" date="2013-12" db="EMBL/GenBank/DDBJ databases">
        <title>Genetic environments surrounding aac(6')-Ial.</title>
        <authorList>
            <person name="Tada T."/>
            <person name="Miyoshi-Akiyama T."/>
            <person name="Kirikae T."/>
        </authorList>
    </citation>
    <scope>NUCLEOTIDE SEQUENCE</scope>
    <source>
        <strain evidence="1">IOMTU 115</strain>
    </source>
</reference>
<evidence type="ECO:0000313" key="1">
    <source>
        <dbReference type="EMBL" id="BAO21163.1"/>
    </source>
</evidence>
<organism evidence="1">
    <name type="scientific">Serratia marcescens</name>
    <dbReference type="NCBI Taxonomy" id="615"/>
    <lineage>
        <taxon>Bacteria</taxon>
        <taxon>Pseudomonadati</taxon>
        <taxon>Pseudomonadota</taxon>
        <taxon>Gammaproteobacteria</taxon>
        <taxon>Enterobacterales</taxon>
        <taxon>Yersiniaceae</taxon>
        <taxon>Serratia</taxon>
    </lineage>
</organism>